<dbReference type="Gene3D" id="3.90.1140.10">
    <property type="entry name" value="Cyclic phosphodiesterase"/>
    <property type="match status" value="1"/>
</dbReference>
<accession>A0ABT3BCA2</accession>
<organism evidence="1 2">
    <name type="scientific">Roseobacter sinensis</name>
    <dbReference type="NCBI Taxonomy" id="2931391"/>
    <lineage>
        <taxon>Bacteria</taxon>
        <taxon>Pseudomonadati</taxon>
        <taxon>Pseudomonadota</taxon>
        <taxon>Alphaproteobacteria</taxon>
        <taxon>Rhodobacterales</taxon>
        <taxon>Roseobacteraceae</taxon>
        <taxon>Roseobacter</taxon>
    </lineage>
</organism>
<dbReference type="Proteomes" id="UP001208690">
    <property type="component" value="Unassembled WGS sequence"/>
</dbReference>
<dbReference type="PIRSF" id="PIRSF033328">
    <property type="entry name" value="Phest_Mll4975"/>
    <property type="match status" value="1"/>
</dbReference>
<name>A0ABT3BCA2_9RHOB</name>
<keyword evidence="2" id="KW-1185">Reference proteome</keyword>
<dbReference type="InterPro" id="IPR009389">
    <property type="entry name" value="DUF1045"/>
</dbReference>
<dbReference type="Pfam" id="PF06299">
    <property type="entry name" value="DUF1045"/>
    <property type="match status" value="1"/>
</dbReference>
<gene>
    <name evidence="1" type="ORF">MUB52_04890</name>
</gene>
<dbReference type="RefSeq" id="WP_263843077.1">
    <property type="nucleotide sequence ID" value="NZ_JALIEB010000002.1"/>
</dbReference>
<comment type="caution">
    <text evidence="1">The sequence shown here is derived from an EMBL/GenBank/DDBJ whole genome shotgun (WGS) entry which is preliminary data.</text>
</comment>
<evidence type="ECO:0000313" key="2">
    <source>
        <dbReference type="Proteomes" id="UP001208690"/>
    </source>
</evidence>
<reference evidence="1 2" key="1">
    <citation type="submission" date="2022-04" db="EMBL/GenBank/DDBJ databases">
        <title>Roseobacter sp. WL0113 is a bacterium isolated from neritic sediment.</title>
        <authorList>
            <person name="Wang L."/>
            <person name="He W."/>
            <person name="Zhang D.-F."/>
        </authorList>
    </citation>
    <scope>NUCLEOTIDE SEQUENCE [LARGE SCALE GENOMIC DNA]</scope>
    <source>
        <strain evidence="1 2">WL0113</strain>
    </source>
</reference>
<proteinExistence type="predicted"/>
<dbReference type="EMBL" id="JALIEB010000002">
    <property type="protein sequence ID" value="MCV3270758.1"/>
    <property type="molecule type" value="Genomic_DNA"/>
</dbReference>
<sequence>MGHTRYGVYFTPRPGAFAEAGATWLGWDIAAGIAAGHPDDSVTRRPRKYGFHGTIKPPFRLADGRSRADLMDAMERLSTRLAPVALDGLTLSQIGSFIALTPTGDVRDLAQLAATVVKELDCFRAPPTDAELARRRQSRLTPVQEENLARWGYPYVMEAFRFHMTLTGPMPREMVGKVLADANAHFDDVPPRPFVVDSLTLVGERDGEMFEELHRYSLSGK</sequence>
<evidence type="ECO:0000313" key="1">
    <source>
        <dbReference type="EMBL" id="MCV3270758.1"/>
    </source>
</evidence>
<protein>
    <submittedName>
        <fullName evidence="1">DUF1045 domain-containing protein</fullName>
    </submittedName>
</protein>